<dbReference type="EMBL" id="CP042652">
    <property type="protein sequence ID" value="QKE28246.1"/>
    <property type="molecule type" value="Genomic_DNA"/>
</dbReference>
<dbReference type="InterPro" id="IPR006603">
    <property type="entry name" value="PQ-loop_rpt"/>
</dbReference>
<keyword evidence="4 5" id="KW-0472">Membrane</keyword>
<keyword evidence="7" id="KW-1185">Reference proteome</keyword>
<dbReference type="Gene3D" id="1.20.1280.290">
    <property type="match status" value="1"/>
</dbReference>
<dbReference type="AlphaFoldDB" id="A0A6M8EFP7"/>
<evidence type="ECO:0000256" key="3">
    <source>
        <dbReference type="ARBA" id="ARBA00022989"/>
    </source>
</evidence>
<dbReference type="Pfam" id="PF04193">
    <property type="entry name" value="PQ-loop"/>
    <property type="match status" value="1"/>
</dbReference>
<gene>
    <name evidence="6" type="ORF">AACT_1056</name>
</gene>
<keyword evidence="2 5" id="KW-0812">Transmembrane</keyword>
<dbReference type="Proteomes" id="UP000503483">
    <property type="component" value="Chromosome"/>
</dbReference>
<dbReference type="KEGG" id="paco:AACT_1056"/>
<feature type="transmembrane region" description="Helical" evidence="5">
    <location>
        <begin position="34"/>
        <end position="54"/>
    </location>
</feature>
<dbReference type="InterPro" id="IPR047662">
    <property type="entry name" value="SemiSWEET"/>
</dbReference>
<organism evidence="6 7">
    <name type="scientific">Arcobacter acticola</name>
    <dbReference type="NCBI Taxonomy" id="1849015"/>
    <lineage>
        <taxon>Bacteria</taxon>
        <taxon>Pseudomonadati</taxon>
        <taxon>Campylobacterota</taxon>
        <taxon>Epsilonproteobacteria</taxon>
        <taxon>Campylobacterales</taxon>
        <taxon>Arcobacteraceae</taxon>
        <taxon>Arcobacter</taxon>
    </lineage>
</organism>
<dbReference type="GO" id="GO:0016020">
    <property type="term" value="C:membrane"/>
    <property type="evidence" value="ECO:0007669"/>
    <property type="project" value="UniProtKB-SubCell"/>
</dbReference>
<evidence type="ECO:0000313" key="7">
    <source>
        <dbReference type="Proteomes" id="UP000503483"/>
    </source>
</evidence>
<dbReference type="NCBIfam" id="NF037968">
    <property type="entry name" value="SemiSWEET_2"/>
    <property type="match status" value="1"/>
</dbReference>
<sequence>MQELVGSIAAFLTTVAFVPQAYKVYKTNQTKDLSLFLFLIFSLGVFMWLIYGIMKEDSPIMIANSITLFLSLYILYKKISIDNSEKSI</sequence>
<evidence type="ECO:0000256" key="4">
    <source>
        <dbReference type="ARBA" id="ARBA00023136"/>
    </source>
</evidence>
<dbReference type="RefSeq" id="WP_172125656.1">
    <property type="nucleotide sequence ID" value="NZ_CP042652.1"/>
</dbReference>
<accession>A0A6M8EFP7</accession>
<feature type="transmembrane region" description="Helical" evidence="5">
    <location>
        <begin position="6"/>
        <end position="22"/>
    </location>
</feature>
<protein>
    <recommendedName>
        <fullName evidence="8">Sugar transporter SemiSWEET</fullName>
    </recommendedName>
</protein>
<comment type="subcellular location">
    <subcellularLocation>
        <location evidence="1">Membrane</location>
        <topology evidence="1">Multi-pass membrane protein</topology>
    </subcellularLocation>
</comment>
<evidence type="ECO:0000256" key="2">
    <source>
        <dbReference type="ARBA" id="ARBA00022692"/>
    </source>
</evidence>
<keyword evidence="3 5" id="KW-1133">Transmembrane helix</keyword>
<name>A0A6M8EFP7_9BACT</name>
<feature type="transmembrane region" description="Helical" evidence="5">
    <location>
        <begin position="60"/>
        <end position="76"/>
    </location>
</feature>
<dbReference type="GO" id="GO:0051119">
    <property type="term" value="F:sugar transmembrane transporter activity"/>
    <property type="evidence" value="ECO:0007669"/>
    <property type="project" value="InterPro"/>
</dbReference>
<evidence type="ECO:0000256" key="5">
    <source>
        <dbReference type="SAM" id="Phobius"/>
    </source>
</evidence>
<proteinExistence type="predicted"/>
<evidence type="ECO:0000256" key="1">
    <source>
        <dbReference type="ARBA" id="ARBA00004141"/>
    </source>
</evidence>
<evidence type="ECO:0008006" key="8">
    <source>
        <dbReference type="Google" id="ProtNLM"/>
    </source>
</evidence>
<evidence type="ECO:0000313" key="6">
    <source>
        <dbReference type="EMBL" id="QKE28246.1"/>
    </source>
</evidence>
<reference evidence="6 7" key="1">
    <citation type="submission" date="2019-08" db="EMBL/GenBank/DDBJ databases">
        <title>Complete genome sequence of Arcobacter acticola.</title>
        <authorList>
            <person name="Miller W."/>
        </authorList>
    </citation>
    <scope>NUCLEOTIDE SEQUENCE [LARGE SCALE GENOMIC DNA]</scope>
    <source>
        <strain evidence="6 7">KCTC 52212</strain>
    </source>
</reference>